<keyword evidence="19" id="KW-1185">Reference proteome</keyword>
<reference evidence="18 19" key="1">
    <citation type="submission" date="2019-07" db="EMBL/GenBank/DDBJ databases">
        <title>Qingshengfaniella alkalisoli gen. nov., sp. nov., isolated from saline soil.</title>
        <authorList>
            <person name="Xu L."/>
            <person name="Huang X.-X."/>
            <person name="Sun J.-Q."/>
        </authorList>
    </citation>
    <scope>NUCLEOTIDE SEQUENCE [LARGE SCALE GENOMIC DNA]</scope>
    <source>
        <strain evidence="18 19">DSM 27279</strain>
    </source>
</reference>
<dbReference type="NCBIfam" id="TIGR01783">
    <property type="entry name" value="TonB-siderophor"/>
    <property type="match status" value="1"/>
</dbReference>
<evidence type="ECO:0000256" key="11">
    <source>
        <dbReference type="ARBA" id="ARBA00023136"/>
    </source>
</evidence>
<keyword evidence="9" id="KW-0406">Ion transport</keyword>
<dbReference type="PANTHER" id="PTHR32552:SF74">
    <property type="entry name" value="HYDROXAMATE SIDEROPHORE RECEPTOR FHUE"/>
    <property type="match status" value="1"/>
</dbReference>
<evidence type="ECO:0000313" key="18">
    <source>
        <dbReference type="EMBL" id="TSH96527.1"/>
    </source>
</evidence>
<dbReference type="OrthoDB" id="8533686at2"/>
<dbReference type="PROSITE" id="PS01156">
    <property type="entry name" value="TONB_DEPENDENT_REC_2"/>
    <property type="match status" value="1"/>
</dbReference>
<keyword evidence="10 16" id="KW-0798">TonB box</keyword>
<dbReference type="GO" id="GO:0015891">
    <property type="term" value="P:siderophore transport"/>
    <property type="evidence" value="ECO:0007669"/>
    <property type="project" value="InterPro"/>
</dbReference>
<dbReference type="RefSeq" id="WP_143947820.1">
    <property type="nucleotide sequence ID" value="NZ_BAABMB010000002.1"/>
</dbReference>
<dbReference type="Proteomes" id="UP000318405">
    <property type="component" value="Unassembled WGS sequence"/>
</dbReference>
<evidence type="ECO:0000256" key="15">
    <source>
        <dbReference type="PROSITE-ProRule" id="PRU10144"/>
    </source>
</evidence>
<dbReference type="InterPro" id="IPR011662">
    <property type="entry name" value="Secretin/TonB_short_N"/>
</dbReference>
<dbReference type="InterPro" id="IPR039426">
    <property type="entry name" value="TonB-dep_rcpt-like"/>
</dbReference>
<keyword evidence="12 18" id="KW-0675">Receptor</keyword>
<evidence type="ECO:0000256" key="5">
    <source>
        <dbReference type="ARBA" id="ARBA00022496"/>
    </source>
</evidence>
<evidence type="ECO:0000256" key="4">
    <source>
        <dbReference type="ARBA" id="ARBA00022452"/>
    </source>
</evidence>
<dbReference type="GO" id="GO:0038023">
    <property type="term" value="F:signaling receptor activity"/>
    <property type="evidence" value="ECO:0007669"/>
    <property type="project" value="InterPro"/>
</dbReference>
<dbReference type="InterPro" id="IPR036942">
    <property type="entry name" value="Beta-barrel_TonB_sf"/>
</dbReference>
<keyword evidence="11 14" id="KW-0472">Membrane</keyword>
<dbReference type="InterPro" id="IPR000531">
    <property type="entry name" value="Beta-barrel_TonB"/>
</dbReference>
<evidence type="ECO:0000256" key="10">
    <source>
        <dbReference type="ARBA" id="ARBA00023077"/>
    </source>
</evidence>
<organism evidence="18 19">
    <name type="scientific">Verticiella sediminum</name>
    <dbReference type="NCBI Taxonomy" id="1247510"/>
    <lineage>
        <taxon>Bacteria</taxon>
        <taxon>Pseudomonadati</taxon>
        <taxon>Pseudomonadota</taxon>
        <taxon>Betaproteobacteria</taxon>
        <taxon>Burkholderiales</taxon>
        <taxon>Alcaligenaceae</taxon>
        <taxon>Verticiella</taxon>
    </lineage>
</organism>
<name>A0A556AUB4_9BURK</name>
<evidence type="ECO:0000256" key="7">
    <source>
        <dbReference type="ARBA" id="ARBA00022729"/>
    </source>
</evidence>
<feature type="short sequence motif" description="TonB C-terminal box" evidence="15">
    <location>
        <begin position="799"/>
        <end position="816"/>
    </location>
</feature>
<evidence type="ECO:0000256" key="1">
    <source>
        <dbReference type="ARBA" id="ARBA00004571"/>
    </source>
</evidence>
<evidence type="ECO:0000256" key="14">
    <source>
        <dbReference type="PROSITE-ProRule" id="PRU01360"/>
    </source>
</evidence>
<accession>A0A556AUB4</accession>
<evidence type="ECO:0000313" key="19">
    <source>
        <dbReference type="Proteomes" id="UP000318405"/>
    </source>
</evidence>
<dbReference type="PROSITE" id="PS52016">
    <property type="entry name" value="TONB_DEPENDENT_REC_3"/>
    <property type="match status" value="1"/>
</dbReference>
<dbReference type="Pfam" id="PF07715">
    <property type="entry name" value="Plug"/>
    <property type="match status" value="1"/>
</dbReference>
<sequence>MTQAHPPRNTHFPLYPPFRRTVAATVVLHIVLGAGALAGTVATPPGYAQPAETARSYEIPAGDLTGALNRFGRNSGIMLSFSTSLTEGLHTDGLRGTHTVASALGSLLSGTGLHAVMRESGGYVLERAHGPQGTPTLAPVTVTAVIDPGTEGSGSYATDAASLMNGVWSLKDIPQSVSVVTRQQIEDQGLVSSADALNQVTGVTATGYDRTESVTIRGYSVNAQTDGVPVTGLITTISGDLALYDRVEVLRGPSGLLTGSGEPGGTVNYVRKRPLGTRTLSGAVSAGSNDTYRGELDVSTPLNGDGSLRARGVLVRQDQHKFYDVAESRDEIAYGVIEYDLSPRTTVGLSGAYSRFHTNTFWGLPLMSDGSLPGRTAFMGPDMDSVYTIKEAAADIQHHFDSGWIVKATYGYRELIGNYAGAGTTGAVDTATGLATMSATYYDRGVRWNSLDLNVNGPITLLGRKHHLTLGYNQTKQDNLLGSVSTSLPGWDVFNDHNYSGVLNTNIASHRQTITEQSGVYTSARFSLADTVQFILGGRWSDYQSKSRTIAAATSDWVASTAQASWEFTPYGGLIWDVRKNLTLYASYADTFVPQTQEDYLGNILEPRVGWQAEAGAKARFLDDRLNLNVAVFRIRDTNRAMVDPDHVGCGTSATAACYMAAGEVQSDGLDIELVGALSRQWDVSAGYTYTRARYESDTTASNVGERFNASLLPEHLFKLWTHYRFSPTDLNGALQGWSIGAGVQAQSDIYSASVRQGGRVIVSARVGYQINKNWSTAMSVSNLFDRTYLQFLGRATSNNFYGAPRTFMLSLRGRF</sequence>
<protein>
    <submittedName>
        <fullName evidence="18">TonB-dependent siderophore receptor</fullName>
    </submittedName>
</protein>
<dbReference type="InterPro" id="IPR010105">
    <property type="entry name" value="TonB_sidphr_rcpt"/>
</dbReference>
<feature type="domain" description="Secretin/TonB short N-terminal" evidence="17">
    <location>
        <begin position="77"/>
        <end position="128"/>
    </location>
</feature>
<dbReference type="Gene3D" id="3.55.50.30">
    <property type="match status" value="1"/>
</dbReference>
<comment type="subcellular location">
    <subcellularLocation>
        <location evidence="1 14">Cell outer membrane</location>
        <topology evidence="1 14">Multi-pass membrane protein</topology>
    </subcellularLocation>
</comment>
<evidence type="ECO:0000256" key="6">
    <source>
        <dbReference type="ARBA" id="ARBA00022692"/>
    </source>
</evidence>
<dbReference type="GO" id="GO:0015344">
    <property type="term" value="F:siderophore uptake transmembrane transporter activity"/>
    <property type="evidence" value="ECO:0007669"/>
    <property type="project" value="TreeGrafter"/>
</dbReference>
<proteinExistence type="inferred from homology"/>
<dbReference type="CDD" id="cd01347">
    <property type="entry name" value="ligand_gated_channel"/>
    <property type="match status" value="1"/>
</dbReference>
<dbReference type="SMART" id="SM00965">
    <property type="entry name" value="STN"/>
    <property type="match status" value="1"/>
</dbReference>
<evidence type="ECO:0000256" key="3">
    <source>
        <dbReference type="ARBA" id="ARBA00022448"/>
    </source>
</evidence>
<dbReference type="AlphaFoldDB" id="A0A556AUB4"/>
<comment type="caution">
    <text evidence="18">The sequence shown here is derived from an EMBL/GenBank/DDBJ whole genome shotgun (WGS) entry which is preliminary data.</text>
</comment>
<keyword evidence="7" id="KW-0732">Signal</keyword>
<evidence type="ECO:0000256" key="2">
    <source>
        <dbReference type="ARBA" id="ARBA00009810"/>
    </source>
</evidence>
<gene>
    <name evidence="18" type="ORF">FOZ76_09020</name>
</gene>
<dbReference type="InterPro" id="IPR037066">
    <property type="entry name" value="Plug_dom_sf"/>
</dbReference>
<dbReference type="Gene3D" id="2.170.130.10">
    <property type="entry name" value="TonB-dependent receptor, plug domain"/>
    <property type="match status" value="1"/>
</dbReference>
<evidence type="ECO:0000256" key="8">
    <source>
        <dbReference type="ARBA" id="ARBA00023004"/>
    </source>
</evidence>
<evidence type="ECO:0000256" key="13">
    <source>
        <dbReference type="ARBA" id="ARBA00023237"/>
    </source>
</evidence>
<dbReference type="PANTHER" id="PTHR32552">
    <property type="entry name" value="FERRICHROME IRON RECEPTOR-RELATED"/>
    <property type="match status" value="1"/>
</dbReference>
<keyword evidence="3 14" id="KW-0813">Transport</keyword>
<dbReference type="GO" id="GO:0009279">
    <property type="term" value="C:cell outer membrane"/>
    <property type="evidence" value="ECO:0007669"/>
    <property type="project" value="UniProtKB-SubCell"/>
</dbReference>
<dbReference type="SUPFAM" id="SSF56935">
    <property type="entry name" value="Porins"/>
    <property type="match status" value="1"/>
</dbReference>
<keyword evidence="5" id="KW-0410">Iron transport</keyword>
<dbReference type="InterPro" id="IPR010917">
    <property type="entry name" value="TonB_rcpt_CS"/>
</dbReference>
<keyword evidence="6 14" id="KW-0812">Transmembrane</keyword>
<keyword evidence="8" id="KW-0408">Iron</keyword>
<dbReference type="InterPro" id="IPR012910">
    <property type="entry name" value="Plug_dom"/>
</dbReference>
<dbReference type="Pfam" id="PF00593">
    <property type="entry name" value="TonB_dep_Rec_b-barrel"/>
    <property type="match status" value="1"/>
</dbReference>
<comment type="similarity">
    <text evidence="2 14 16">Belongs to the TonB-dependent receptor family.</text>
</comment>
<evidence type="ECO:0000256" key="9">
    <source>
        <dbReference type="ARBA" id="ARBA00023065"/>
    </source>
</evidence>
<evidence type="ECO:0000256" key="16">
    <source>
        <dbReference type="RuleBase" id="RU003357"/>
    </source>
</evidence>
<keyword evidence="4 14" id="KW-1134">Transmembrane beta strand</keyword>
<dbReference type="EMBL" id="VLTJ01000015">
    <property type="protein sequence ID" value="TSH96527.1"/>
    <property type="molecule type" value="Genomic_DNA"/>
</dbReference>
<evidence type="ECO:0000256" key="12">
    <source>
        <dbReference type="ARBA" id="ARBA00023170"/>
    </source>
</evidence>
<dbReference type="Gene3D" id="2.40.170.20">
    <property type="entry name" value="TonB-dependent receptor, beta-barrel domain"/>
    <property type="match status" value="1"/>
</dbReference>
<evidence type="ECO:0000259" key="17">
    <source>
        <dbReference type="SMART" id="SM00965"/>
    </source>
</evidence>
<keyword evidence="13 14" id="KW-0998">Cell outer membrane</keyword>